<dbReference type="InterPro" id="IPR058625">
    <property type="entry name" value="MdtA-like_BSH"/>
</dbReference>
<evidence type="ECO:0000256" key="1">
    <source>
        <dbReference type="ARBA" id="ARBA00004196"/>
    </source>
</evidence>
<organism evidence="8 9">
    <name type="scientific">Hyphomicrobium album</name>
    <dbReference type="NCBI Taxonomy" id="2665159"/>
    <lineage>
        <taxon>Bacteria</taxon>
        <taxon>Pseudomonadati</taxon>
        <taxon>Pseudomonadota</taxon>
        <taxon>Alphaproteobacteria</taxon>
        <taxon>Hyphomicrobiales</taxon>
        <taxon>Hyphomicrobiaceae</taxon>
        <taxon>Hyphomicrobium</taxon>
    </lineage>
</organism>
<dbReference type="Pfam" id="PF25967">
    <property type="entry name" value="RND-MFP_C"/>
    <property type="match status" value="1"/>
</dbReference>
<feature type="transmembrane region" description="Helical" evidence="4">
    <location>
        <begin position="50"/>
        <end position="69"/>
    </location>
</feature>
<evidence type="ECO:0000313" key="9">
    <source>
        <dbReference type="Proteomes" id="UP000440694"/>
    </source>
</evidence>
<dbReference type="PANTHER" id="PTHR30469">
    <property type="entry name" value="MULTIDRUG RESISTANCE PROTEIN MDTA"/>
    <property type="match status" value="1"/>
</dbReference>
<accession>A0A6I3KHE1</accession>
<feature type="domain" description="Multidrug resistance protein MdtA-like C-terminal permuted SH3" evidence="7">
    <location>
        <begin position="330"/>
        <end position="390"/>
    </location>
</feature>
<proteinExistence type="inferred from homology"/>
<dbReference type="Gene3D" id="2.40.50.100">
    <property type="match status" value="1"/>
</dbReference>
<keyword evidence="4" id="KW-1133">Transmembrane helix</keyword>
<reference evidence="8 9" key="1">
    <citation type="submission" date="2019-11" db="EMBL/GenBank/DDBJ databases">
        <title>Identification of a novel strain.</title>
        <authorList>
            <person name="Xu Q."/>
            <person name="Wang G."/>
        </authorList>
    </citation>
    <scope>NUCLEOTIDE SEQUENCE [LARGE SCALE GENOMIC DNA]</scope>
    <source>
        <strain evidence="9">xq</strain>
    </source>
</reference>
<keyword evidence="4" id="KW-0812">Transmembrane</keyword>
<dbReference type="GO" id="GO:1990281">
    <property type="term" value="C:efflux pump complex"/>
    <property type="evidence" value="ECO:0007669"/>
    <property type="project" value="TreeGrafter"/>
</dbReference>
<evidence type="ECO:0000313" key="8">
    <source>
        <dbReference type="EMBL" id="MTD93699.1"/>
    </source>
</evidence>
<dbReference type="RefSeq" id="WP_154738216.1">
    <property type="nucleotide sequence ID" value="NZ_WMBQ01000001.1"/>
</dbReference>
<evidence type="ECO:0000256" key="2">
    <source>
        <dbReference type="ARBA" id="ARBA00009477"/>
    </source>
</evidence>
<dbReference type="InterPro" id="IPR006143">
    <property type="entry name" value="RND_pump_MFP"/>
</dbReference>
<keyword evidence="4" id="KW-0472">Membrane</keyword>
<keyword evidence="3" id="KW-0813">Transport</keyword>
<evidence type="ECO:0000256" key="3">
    <source>
        <dbReference type="ARBA" id="ARBA00022448"/>
    </source>
</evidence>
<evidence type="ECO:0000259" key="7">
    <source>
        <dbReference type="Pfam" id="PF25967"/>
    </source>
</evidence>
<dbReference type="GO" id="GO:0015562">
    <property type="term" value="F:efflux transmembrane transporter activity"/>
    <property type="evidence" value="ECO:0007669"/>
    <property type="project" value="TreeGrafter"/>
</dbReference>
<feature type="domain" description="Multidrug resistance protein MdtA-like barrel-sandwich hybrid" evidence="6">
    <location>
        <begin position="116"/>
        <end position="238"/>
    </location>
</feature>
<comment type="similarity">
    <text evidence="2">Belongs to the membrane fusion protein (MFP) (TC 8.A.1) family.</text>
</comment>
<sequence length="413" mass="43603">MGSGAQLRSIADTQRHVRAGLLSCASQTLRARMVLRRGNDVRGRTMGRHLAAWLIVVIAIGGIAAGLGLHKHREIQAGMAAAAAFPEPVEAVASVAAREGSWSATTRAIGTVVALRQVEIRNEIAGVVSELGFTSGATVTAGQLLVKFDTRQEEAALAGAEADARLAKVTLERREKLQGSAAFSAQELDKAREEHAAAAARASNLAVAIDKKRITAPFRGRIGITNLQPGAYLDVGTRIANLQGADEDVFVDFSLPQDAAASIKPGMSVRLSHATISAQASEAKIIAEDDSADRTNRMVLFRAVGRGLGKMFRPGMFVDVLAVTAEPRAAILVPLTALRRSTHGSHVFVLAEENGKLRARQRSVQIGPVQNSDVVIEKGLIVGELVATSGSFKLRDGLLVQTEAPATGQITVN</sequence>
<dbReference type="Proteomes" id="UP000440694">
    <property type="component" value="Unassembled WGS sequence"/>
</dbReference>
<name>A0A6I3KHE1_9HYPH</name>
<dbReference type="InterPro" id="IPR058627">
    <property type="entry name" value="MdtA-like_C"/>
</dbReference>
<dbReference type="SUPFAM" id="SSF111369">
    <property type="entry name" value="HlyD-like secretion proteins"/>
    <property type="match status" value="1"/>
</dbReference>
<dbReference type="PANTHER" id="PTHR30469:SF11">
    <property type="entry name" value="BLL4320 PROTEIN"/>
    <property type="match status" value="1"/>
</dbReference>
<keyword evidence="9" id="KW-1185">Reference proteome</keyword>
<evidence type="ECO:0000256" key="4">
    <source>
        <dbReference type="SAM" id="Phobius"/>
    </source>
</evidence>
<protein>
    <submittedName>
        <fullName evidence="8">Efflux RND transporter periplasmic adaptor subunit</fullName>
    </submittedName>
</protein>
<dbReference type="Gene3D" id="2.40.30.170">
    <property type="match status" value="1"/>
</dbReference>
<dbReference type="Gene3D" id="2.40.420.20">
    <property type="match status" value="1"/>
</dbReference>
<dbReference type="AlphaFoldDB" id="A0A6I3KHE1"/>
<gene>
    <name evidence="8" type="ORF">GIW81_05040</name>
</gene>
<dbReference type="Gene3D" id="1.10.287.470">
    <property type="entry name" value="Helix hairpin bin"/>
    <property type="match status" value="1"/>
</dbReference>
<dbReference type="EMBL" id="WMBQ01000001">
    <property type="protein sequence ID" value="MTD93699.1"/>
    <property type="molecule type" value="Genomic_DNA"/>
</dbReference>
<dbReference type="InterPro" id="IPR058624">
    <property type="entry name" value="MdtA-like_HH"/>
</dbReference>
<evidence type="ECO:0000259" key="6">
    <source>
        <dbReference type="Pfam" id="PF25917"/>
    </source>
</evidence>
<dbReference type="NCBIfam" id="TIGR01730">
    <property type="entry name" value="RND_mfp"/>
    <property type="match status" value="1"/>
</dbReference>
<comment type="caution">
    <text evidence="8">The sequence shown here is derived from an EMBL/GenBank/DDBJ whole genome shotgun (WGS) entry which is preliminary data.</text>
</comment>
<dbReference type="Pfam" id="PF25876">
    <property type="entry name" value="HH_MFP_RND"/>
    <property type="match status" value="1"/>
</dbReference>
<comment type="subcellular location">
    <subcellularLocation>
        <location evidence="1">Cell envelope</location>
    </subcellularLocation>
</comment>
<evidence type="ECO:0000259" key="5">
    <source>
        <dbReference type="Pfam" id="PF25876"/>
    </source>
</evidence>
<dbReference type="Pfam" id="PF25917">
    <property type="entry name" value="BSH_RND"/>
    <property type="match status" value="1"/>
</dbReference>
<feature type="domain" description="Multidrug resistance protein MdtA-like alpha-helical hairpin" evidence="5">
    <location>
        <begin position="151"/>
        <end position="201"/>
    </location>
</feature>